<keyword evidence="3" id="KW-1185">Reference proteome</keyword>
<evidence type="ECO:0000313" key="3">
    <source>
        <dbReference type="Proteomes" id="UP000663866"/>
    </source>
</evidence>
<dbReference type="AlphaFoldDB" id="A0A820GGY0"/>
<evidence type="ECO:0000256" key="1">
    <source>
        <dbReference type="SAM" id="MobiDB-lite"/>
    </source>
</evidence>
<feature type="non-terminal residue" evidence="2">
    <location>
        <position position="1"/>
    </location>
</feature>
<comment type="caution">
    <text evidence="2">The sequence shown here is derived from an EMBL/GenBank/DDBJ whole genome shotgun (WGS) entry which is preliminary data.</text>
</comment>
<dbReference type="Proteomes" id="UP000663866">
    <property type="component" value="Unassembled WGS sequence"/>
</dbReference>
<feature type="compositionally biased region" description="Polar residues" evidence="1">
    <location>
        <begin position="10"/>
        <end position="20"/>
    </location>
</feature>
<reference evidence="2" key="1">
    <citation type="submission" date="2021-02" db="EMBL/GenBank/DDBJ databases">
        <authorList>
            <person name="Nowell W R."/>
        </authorList>
    </citation>
    <scope>NUCLEOTIDE SEQUENCE</scope>
</reference>
<gene>
    <name evidence="2" type="ORF">OVN521_LOCUS30501</name>
</gene>
<feature type="region of interest" description="Disordered" evidence="1">
    <location>
        <begin position="1"/>
        <end position="55"/>
    </location>
</feature>
<protein>
    <submittedName>
        <fullName evidence="2">Uncharacterized protein</fullName>
    </submittedName>
</protein>
<organism evidence="2 3">
    <name type="scientific">Rotaria magnacalcarata</name>
    <dbReference type="NCBI Taxonomy" id="392030"/>
    <lineage>
        <taxon>Eukaryota</taxon>
        <taxon>Metazoa</taxon>
        <taxon>Spiralia</taxon>
        <taxon>Gnathifera</taxon>
        <taxon>Rotifera</taxon>
        <taxon>Eurotatoria</taxon>
        <taxon>Bdelloidea</taxon>
        <taxon>Philodinida</taxon>
        <taxon>Philodinidae</taxon>
        <taxon>Rotaria</taxon>
    </lineage>
</organism>
<proteinExistence type="predicted"/>
<accession>A0A820GGY0</accession>
<sequence>DNYPIIRKTTAPSTMTTSQNDADERQLSSSTLGTPRNEFNTKRSQSINLKTPLTL</sequence>
<feature type="compositionally biased region" description="Polar residues" evidence="1">
    <location>
        <begin position="27"/>
        <end position="55"/>
    </location>
</feature>
<feature type="non-terminal residue" evidence="2">
    <location>
        <position position="55"/>
    </location>
</feature>
<evidence type="ECO:0000313" key="2">
    <source>
        <dbReference type="EMBL" id="CAF4278994.1"/>
    </source>
</evidence>
<dbReference type="EMBL" id="CAJOBG010010227">
    <property type="protein sequence ID" value="CAF4278994.1"/>
    <property type="molecule type" value="Genomic_DNA"/>
</dbReference>
<name>A0A820GGY0_9BILA</name>